<dbReference type="RefSeq" id="WP_382258252.1">
    <property type="nucleotide sequence ID" value="NZ_JBHTBX010000008.1"/>
</dbReference>
<dbReference type="Proteomes" id="UP001596495">
    <property type="component" value="Unassembled WGS sequence"/>
</dbReference>
<comment type="caution">
    <text evidence="4">The sequence shown here is derived from an EMBL/GenBank/DDBJ whole genome shotgun (WGS) entry which is preliminary data.</text>
</comment>
<evidence type="ECO:0000259" key="2">
    <source>
        <dbReference type="Pfam" id="PF08386"/>
    </source>
</evidence>
<evidence type="ECO:0000313" key="5">
    <source>
        <dbReference type="Proteomes" id="UP001596495"/>
    </source>
</evidence>
<dbReference type="Gene3D" id="3.40.50.1820">
    <property type="entry name" value="alpha/beta hydrolase"/>
    <property type="match status" value="1"/>
</dbReference>
<accession>A0ABW2RC12</accession>
<dbReference type="PANTHER" id="PTHR22946:SF9">
    <property type="entry name" value="POLYKETIDE TRANSFERASE AF380"/>
    <property type="match status" value="1"/>
</dbReference>
<dbReference type="GO" id="GO:0016787">
    <property type="term" value="F:hydrolase activity"/>
    <property type="evidence" value="ECO:0007669"/>
    <property type="project" value="UniProtKB-KW"/>
</dbReference>
<dbReference type="Pfam" id="PF12146">
    <property type="entry name" value="Hydrolase_4"/>
    <property type="match status" value="1"/>
</dbReference>
<organism evidence="4 5">
    <name type="scientific">Hydrogenophaga bisanensis</name>
    <dbReference type="NCBI Taxonomy" id="439611"/>
    <lineage>
        <taxon>Bacteria</taxon>
        <taxon>Pseudomonadati</taxon>
        <taxon>Pseudomonadota</taxon>
        <taxon>Betaproteobacteria</taxon>
        <taxon>Burkholderiales</taxon>
        <taxon>Comamonadaceae</taxon>
        <taxon>Hydrogenophaga</taxon>
    </lineage>
</organism>
<dbReference type="InterPro" id="IPR022742">
    <property type="entry name" value="Hydrolase_4"/>
</dbReference>
<evidence type="ECO:0000259" key="3">
    <source>
        <dbReference type="Pfam" id="PF12146"/>
    </source>
</evidence>
<evidence type="ECO:0000313" key="4">
    <source>
        <dbReference type="EMBL" id="MFC7435494.1"/>
    </source>
</evidence>
<sequence length="291" mass="30683">MPATTLLLTGLVVGTSLLGARHWLHRGLTPVADTSGPTPASIGLTAETVWIPAAQGSRLFAWYLPSRDPAPAPAAVLLHGWGGNASHLLPAAEALHAAGYAVLLPEARNHGRSSRSDHSSLPRFAQDLDAALDWLAAAPGVDTGRLVALGHSVGAAATLLVASRRPGLAAAVGVSAFAHPEWVMRRWLAARRVPYWPLGWLVNRYVERVIGARFDTIAPLATLPQARCPVLLLHGRQDVTVPLSDAHALVDQAGASRAHLQVLDGGHEGFDDPVAAEKAVLEFLTSALRTD</sequence>
<dbReference type="SUPFAM" id="SSF53474">
    <property type="entry name" value="alpha/beta-Hydrolases"/>
    <property type="match status" value="1"/>
</dbReference>
<dbReference type="InterPro" id="IPR029058">
    <property type="entry name" value="AB_hydrolase_fold"/>
</dbReference>
<proteinExistence type="predicted"/>
<dbReference type="Pfam" id="PF08386">
    <property type="entry name" value="Abhydrolase_4"/>
    <property type="match status" value="1"/>
</dbReference>
<dbReference type="InterPro" id="IPR050261">
    <property type="entry name" value="FrsA_esterase"/>
</dbReference>
<reference evidence="5" key="1">
    <citation type="journal article" date="2019" name="Int. J. Syst. Evol. Microbiol.">
        <title>The Global Catalogue of Microorganisms (GCM) 10K type strain sequencing project: providing services to taxonomists for standard genome sequencing and annotation.</title>
        <authorList>
            <consortium name="The Broad Institute Genomics Platform"/>
            <consortium name="The Broad Institute Genome Sequencing Center for Infectious Disease"/>
            <person name="Wu L."/>
            <person name="Ma J."/>
        </authorList>
    </citation>
    <scope>NUCLEOTIDE SEQUENCE [LARGE SCALE GENOMIC DNA]</scope>
    <source>
        <strain evidence="5">CCUG 54518</strain>
    </source>
</reference>
<feature type="domain" description="Peptidase S33 tripeptidyl aminopeptidase-like C-terminal" evidence="2">
    <location>
        <begin position="227"/>
        <end position="286"/>
    </location>
</feature>
<keyword evidence="1 4" id="KW-0378">Hydrolase</keyword>
<name>A0ABW2RC12_9BURK</name>
<gene>
    <name evidence="4" type="ORF">ACFQNJ_13350</name>
</gene>
<dbReference type="PANTHER" id="PTHR22946">
    <property type="entry name" value="DIENELACTONE HYDROLASE DOMAIN-CONTAINING PROTEIN-RELATED"/>
    <property type="match status" value="1"/>
</dbReference>
<evidence type="ECO:0000256" key="1">
    <source>
        <dbReference type="ARBA" id="ARBA00022801"/>
    </source>
</evidence>
<keyword evidence="5" id="KW-1185">Reference proteome</keyword>
<protein>
    <submittedName>
        <fullName evidence="4">Alpha/beta hydrolase</fullName>
    </submittedName>
</protein>
<dbReference type="InterPro" id="IPR013595">
    <property type="entry name" value="Pept_S33_TAP-like_C"/>
</dbReference>
<feature type="domain" description="Serine aminopeptidase S33" evidence="3">
    <location>
        <begin position="73"/>
        <end position="190"/>
    </location>
</feature>
<dbReference type="EMBL" id="JBHTBX010000008">
    <property type="protein sequence ID" value="MFC7435494.1"/>
    <property type="molecule type" value="Genomic_DNA"/>
</dbReference>